<evidence type="ECO:0000256" key="1">
    <source>
        <dbReference type="SAM" id="SignalP"/>
    </source>
</evidence>
<evidence type="ECO:0000313" key="2">
    <source>
        <dbReference type="EMBL" id="UYQ72638.1"/>
    </source>
</evidence>
<dbReference type="EMBL" id="CP107716">
    <property type="protein sequence ID" value="UYQ72638.1"/>
    <property type="molecule type" value="Genomic_DNA"/>
</dbReference>
<dbReference type="Proteomes" id="UP001163882">
    <property type="component" value="Chromosome"/>
</dbReference>
<evidence type="ECO:0000313" key="3">
    <source>
        <dbReference type="Proteomes" id="UP001163882"/>
    </source>
</evidence>
<dbReference type="RefSeq" id="WP_264226250.1">
    <property type="nucleotide sequence ID" value="NZ_CP107716.1"/>
</dbReference>
<organism evidence="2 3">
    <name type="scientific">Pelagibacterium flavum</name>
    <dbReference type="NCBI Taxonomy" id="2984530"/>
    <lineage>
        <taxon>Bacteria</taxon>
        <taxon>Pseudomonadati</taxon>
        <taxon>Pseudomonadota</taxon>
        <taxon>Alphaproteobacteria</taxon>
        <taxon>Hyphomicrobiales</taxon>
        <taxon>Devosiaceae</taxon>
        <taxon>Pelagibacterium</taxon>
    </lineage>
</organism>
<reference evidence="2" key="1">
    <citation type="submission" date="2022-10" db="EMBL/GenBank/DDBJ databases">
        <title>YIM 151497 complete genome.</title>
        <authorList>
            <person name="Chen X."/>
        </authorList>
    </citation>
    <scope>NUCLEOTIDE SEQUENCE</scope>
    <source>
        <strain evidence="2">YIM 151497</strain>
    </source>
</reference>
<sequence>MKRHLATLLAALIFPATAATQTEIGLAGCPAERAVYILGTEGDEYAITLVPARTRAGFSSDLYLRLTTPQRDYWFVFDVAASQGNITLNPVGDPYASDARATGPANTIEAFRTRWPDAPVDELPSLLRFYALDTELGFTLAQPQQGQPAPPWLLMPELNTALWYHLPALTDDPGAERDPMPRGIFRLTACLDTTPPAAFP</sequence>
<name>A0ABY6IPZ5_9HYPH</name>
<proteinExistence type="predicted"/>
<keyword evidence="3" id="KW-1185">Reference proteome</keyword>
<keyword evidence="1" id="KW-0732">Signal</keyword>
<accession>A0ABY6IPZ5</accession>
<feature type="signal peptide" evidence="1">
    <location>
        <begin position="1"/>
        <end position="18"/>
    </location>
</feature>
<protein>
    <submittedName>
        <fullName evidence="2">Uncharacterized protein</fullName>
    </submittedName>
</protein>
<feature type="chain" id="PRO_5046643796" evidence="1">
    <location>
        <begin position="19"/>
        <end position="200"/>
    </location>
</feature>
<gene>
    <name evidence="2" type="ORF">OF122_02310</name>
</gene>